<dbReference type="RefSeq" id="WP_094571275.1">
    <property type="nucleotide sequence ID" value="NZ_CP022743.1"/>
</dbReference>
<dbReference type="EMBL" id="CP022743">
    <property type="protein sequence ID" value="ASU35011.1"/>
    <property type="molecule type" value="Genomic_DNA"/>
</dbReference>
<keyword evidence="3" id="KW-1185">Reference proteome</keyword>
<accession>A0A223NZK5</accession>
<organism evidence="2 3">
    <name type="scientific">Mucilaginibacter xinganensis</name>
    <dbReference type="NCBI Taxonomy" id="1234841"/>
    <lineage>
        <taxon>Bacteria</taxon>
        <taxon>Pseudomonadati</taxon>
        <taxon>Bacteroidota</taxon>
        <taxon>Sphingobacteriia</taxon>
        <taxon>Sphingobacteriales</taxon>
        <taxon>Sphingobacteriaceae</taxon>
        <taxon>Mucilaginibacter</taxon>
    </lineage>
</organism>
<sequence length="200" mass="21686">MTGIIILAAGSSSRLGQPKQNLVYQGETLLQRSVRSALATGCHPVVVMLGANADVIKPTIEKFPVYIIYNENWKDGMSSSIHLGINELQKKNAQISGVILMLCDQPFVDARLLNQLVQEKSQKSITACAYNSGIGPPVFFDAYYFPELLLLKGNEGAKNLILKHGDHVTTIPFPSGGIDVDTVEDFENLVSNSDNPGSPL</sequence>
<evidence type="ECO:0000313" key="3">
    <source>
        <dbReference type="Proteomes" id="UP000215002"/>
    </source>
</evidence>
<dbReference type="InterPro" id="IPR029044">
    <property type="entry name" value="Nucleotide-diphossugar_trans"/>
</dbReference>
<dbReference type="PANTHER" id="PTHR43777">
    <property type="entry name" value="MOLYBDENUM COFACTOR CYTIDYLYLTRANSFERASE"/>
    <property type="match status" value="1"/>
</dbReference>
<evidence type="ECO:0000313" key="2">
    <source>
        <dbReference type="EMBL" id="ASU35011.1"/>
    </source>
</evidence>
<name>A0A223NZK5_9SPHI</name>
<dbReference type="KEGG" id="muc:MuYL_3126"/>
<dbReference type="SUPFAM" id="SSF53448">
    <property type="entry name" value="Nucleotide-diphospho-sugar transferases"/>
    <property type="match status" value="1"/>
</dbReference>
<dbReference type="Pfam" id="PF12804">
    <property type="entry name" value="NTP_transf_3"/>
    <property type="match status" value="1"/>
</dbReference>
<evidence type="ECO:0000259" key="1">
    <source>
        <dbReference type="Pfam" id="PF12804"/>
    </source>
</evidence>
<protein>
    <submittedName>
        <fullName evidence="2">MobA-like protein</fullName>
    </submittedName>
</protein>
<dbReference type="CDD" id="cd04182">
    <property type="entry name" value="GT_2_like_f"/>
    <property type="match status" value="1"/>
</dbReference>
<dbReference type="GO" id="GO:0016779">
    <property type="term" value="F:nucleotidyltransferase activity"/>
    <property type="evidence" value="ECO:0007669"/>
    <property type="project" value="UniProtKB-ARBA"/>
</dbReference>
<dbReference type="OrthoDB" id="9779263at2"/>
<gene>
    <name evidence="2" type="ORF">MuYL_3126</name>
</gene>
<dbReference type="Proteomes" id="UP000215002">
    <property type="component" value="Chromosome"/>
</dbReference>
<reference evidence="2 3" key="1">
    <citation type="submission" date="2017-08" db="EMBL/GenBank/DDBJ databases">
        <title>Complete genome sequence of Mucilaginibacter sp. strain BJC16-A31.</title>
        <authorList>
            <consortium name="Henan University of Science and Technology"/>
            <person name="You X."/>
        </authorList>
    </citation>
    <scope>NUCLEOTIDE SEQUENCE [LARGE SCALE GENOMIC DNA]</scope>
    <source>
        <strain evidence="2 3">BJC16-A31</strain>
    </source>
</reference>
<dbReference type="PANTHER" id="PTHR43777:SF1">
    <property type="entry name" value="MOLYBDENUM COFACTOR CYTIDYLYLTRANSFERASE"/>
    <property type="match status" value="1"/>
</dbReference>
<proteinExistence type="predicted"/>
<dbReference type="AlphaFoldDB" id="A0A223NZK5"/>
<dbReference type="InterPro" id="IPR025877">
    <property type="entry name" value="MobA-like_NTP_Trfase"/>
</dbReference>
<dbReference type="Gene3D" id="3.90.550.10">
    <property type="entry name" value="Spore Coat Polysaccharide Biosynthesis Protein SpsA, Chain A"/>
    <property type="match status" value="1"/>
</dbReference>
<feature type="domain" description="MobA-like NTP transferase" evidence="1">
    <location>
        <begin position="5"/>
        <end position="166"/>
    </location>
</feature>